<feature type="region of interest" description="Disordered" evidence="1">
    <location>
        <begin position="1"/>
        <end position="43"/>
    </location>
</feature>
<evidence type="ECO:0000313" key="2">
    <source>
        <dbReference type="EMBL" id="GCE76370.1"/>
    </source>
</evidence>
<feature type="region of interest" description="Disordered" evidence="1">
    <location>
        <begin position="72"/>
        <end position="99"/>
    </location>
</feature>
<dbReference type="Proteomes" id="UP000289954">
    <property type="component" value="Unassembled WGS sequence"/>
</dbReference>
<comment type="caution">
    <text evidence="2">The sequence shown here is derived from an EMBL/GenBank/DDBJ whole genome shotgun (WGS) entry which is preliminary data.</text>
</comment>
<organism evidence="2 3">
    <name type="scientific">Cellulomonas biazotea</name>
    <dbReference type="NCBI Taxonomy" id="1709"/>
    <lineage>
        <taxon>Bacteria</taxon>
        <taxon>Bacillati</taxon>
        <taxon>Actinomycetota</taxon>
        <taxon>Actinomycetes</taxon>
        <taxon>Micrococcales</taxon>
        <taxon>Cellulomonadaceae</taxon>
        <taxon>Cellulomonas</taxon>
    </lineage>
</organism>
<feature type="compositionally biased region" description="Basic and acidic residues" evidence="1">
    <location>
        <begin position="26"/>
        <end position="43"/>
    </location>
</feature>
<protein>
    <submittedName>
        <fullName evidence="2">Uncharacterized protein</fullName>
    </submittedName>
</protein>
<sequence>MARTSAGRAGRMRSCSDVTGTRYPRPRPDPRPARDPVRRDSNDVDRLELTFSIPELPPFPAPVARSVDVAVEDGEQVRRAPGGGAPGPAARPRRAAGSR</sequence>
<dbReference type="EMBL" id="BIMR01000092">
    <property type="protein sequence ID" value="GCE76370.1"/>
    <property type="molecule type" value="Genomic_DNA"/>
</dbReference>
<dbReference type="AlphaFoldDB" id="A0A402DQF6"/>
<gene>
    <name evidence="2" type="ORF">CBZ_14260</name>
</gene>
<evidence type="ECO:0000256" key="1">
    <source>
        <dbReference type="SAM" id="MobiDB-lite"/>
    </source>
</evidence>
<accession>A0A402DQF6</accession>
<proteinExistence type="predicted"/>
<name>A0A402DQF6_9CELL</name>
<evidence type="ECO:0000313" key="3">
    <source>
        <dbReference type="Proteomes" id="UP000289954"/>
    </source>
</evidence>
<keyword evidence="3" id="KW-1185">Reference proteome</keyword>
<reference evidence="2 3" key="1">
    <citation type="submission" date="2019-01" db="EMBL/GenBank/DDBJ databases">
        <title>Draft genome sequence of Cellulomonas takizawaensis strain TKZ-21.</title>
        <authorList>
            <person name="Yamamura H."/>
            <person name="Hayashi T."/>
            <person name="Hamada M."/>
            <person name="Serisawa Y."/>
            <person name="Matsuyama K."/>
            <person name="Nakagawa Y."/>
            <person name="Otoguro M."/>
            <person name="Yanagida F."/>
            <person name="Hayakawa M."/>
        </authorList>
    </citation>
    <scope>NUCLEOTIDE SEQUENCE [LARGE SCALE GENOMIC DNA]</scope>
    <source>
        <strain evidence="2 3">NBRC12680</strain>
    </source>
</reference>